<keyword evidence="2" id="KW-0479">Metal-binding</keyword>
<proteinExistence type="inferred from homology"/>
<feature type="compositionally biased region" description="Polar residues" evidence="7">
    <location>
        <begin position="271"/>
        <end position="281"/>
    </location>
</feature>
<dbReference type="Pfam" id="PF09733">
    <property type="entry name" value="VEFS-Box"/>
    <property type="match status" value="1"/>
</dbReference>
<feature type="compositionally biased region" description="Basic and acidic residues" evidence="7">
    <location>
        <begin position="457"/>
        <end position="478"/>
    </location>
</feature>
<dbReference type="PANTHER" id="PTHR22597">
    <property type="entry name" value="POLYCOMB GROUP PROTEIN"/>
    <property type="match status" value="1"/>
</dbReference>
<name>A0ABR1F187_9ASCO</name>
<organism evidence="9 10">
    <name type="scientific">Myxozyma melibiosi</name>
    <dbReference type="NCBI Taxonomy" id="54550"/>
    <lineage>
        <taxon>Eukaryota</taxon>
        <taxon>Fungi</taxon>
        <taxon>Dikarya</taxon>
        <taxon>Ascomycota</taxon>
        <taxon>Saccharomycotina</taxon>
        <taxon>Lipomycetes</taxon>
        <taxon>Lipomycetales</taxon>
        <taxon>Lipomycetaceae</taxon>
        <taxon>Myxozyma</taxon>
    </lineage>
</organism>
<dbReference type="Proteomes" id="UP001498771">
    <property type="component" value="Unassembled WGS sequence"/>
</dbReference>
<feature type="compositionally biased region" description="Low complexity" evidence="7">
    <location>
        <begin position="300"/>
        <end position="320"/>
    </location>
</feature>
<evidence type="ECO:0000256" key="4">
    <source>
        <dbReference type="ARBA" id="ARBA00022833"/>
    </source>
</evidence>
<protein>
    <recommendedName>
        <fullName evidence="8">Polycomb protein VEFS-Box domain-containing protein</fullName>
    </recommendedName>
</protein>
<sequence>MEIYAGNTTLYRYIHRYRQPVFLDRNLRYLFDARTPASTSTANGHHTFSDSGATAAVAAGTHLHHPQSGGAARSFQPRIRKRRIKRQRVAIDDVGERLLSSSVARAENMSASEFERSPFVVQPTLKIEVVNVVKLARSLRSQIGGSPVQLRATNCRCEVQIYRVYESGFGRRPPHELLYQSGEICTLIPRTNSARSGSADSHKTTERNGQSSKNAVVSVVMDEPFYIKASTLAEAGLASLVSSHADRFVYMVAITLRPLSPHSEKSWPFTMETSPSATPLKQQHRKTRAAESEVNSSPTGSGRQRSNSRNSSFQSLSPSPKGAARRSPRARKLSANALAAAGNGTGMRGLRSATNTPPSASSFRKRVADSLATRSDCDADDEQEDGEGNEEGLVNVDQRPGVSLRGEYSFSLLESAEPGTVVPLQFRKNGVPMDVRSGLEIGIEIDMGWSSPTFEEEQAKLKVDEQQRQADQKEKDGPVDNQRVKRVRREDADEGRSSSVRTSTPILEETVEARYHFALEGKFKTFVLRGYGCPWCAMKDYGSYERLHFHFLTSHELFTFRVDRRKPFTIDVYITITGQFLYERASPKVLDIRLMQWLRPKHMKFKLQSFLRGDVSWLQEGASLMMLRQNGGAGVNAGQHHSTRLTTASASGTPDAGGEGATVDSLRLNLASVAPNSTIYDVQTVPTLPPKARRVLPVPETEVRLYTTKGKRLLKTGEEVSESEDEVDDMWLITKHEETIDDFEDVTLSEKEFIKLWDRHIFEERPSSYKHVSESLMRFCRNNRKTLRERTMQIEFWKHCLNLIDCGIIEPACFYACMWYLRNIEIERAAAAAAAEVEVEGEEGRRRSDVDELMAGEGSSHDMDTVMAGS</sequence>
<dbReference type="InterPro" id="IPR019135">
    <property type="entry name" value="Polycomb_protein_VEFS-Box"/>
</dbReference>
<keyword evidence="3" id="KW-0863">Zinc-finger</keyword>
<evidence type="ECO:0000313" key="9">
    <source>
        <dbReference type="EMBL" id="KAK7203604.1"/>
    </source>
</evidence>
<dbReference type="RefSeq" id="XP_064766637.1">
    <property type="nucleotide sequence ID" value="XM_064913355.1"/>
</dbReference>
<feature type="region of interest" description="Disordered" evidence="7">
    <location>
        <begin position="192"/>
        <end position="213"/>
    </location>
</feature>
<dbReference type="PANTHER" id="PTHR22597:SF0">
    <property type="entry name" value="POLYCOMB PROTEIN SUZ12"/>
    <property type="match status" value="1"/>
</dbReference>
<evidence type="ECO:0000256" key="1">
    <source>
        <dbReference type="ARBA" id="ARBA00007416"/>
    </source>
</evidence>
<dbReference type="CDD" id="cd21552">
    <property type="entry name" value="VEFS-box_ctSUZ12-like"/>
    <property type="match status" value="1"/>
</dbReference>
<feature type="compositionally biased region" description="Polar residues" evidence="7">
    <location>
        <begin position="352"/>
        <end position="362"/>
    </location>
</feature>
<feature type="region of interest" description="Disordered" evidence="7">
    <location>
        <begin position="456"/>
        <end position="502"/>
    </location>
</feature>
<evidence type="ECO:0000256" key="2">
    <source>
        <dbReference type="ARBA" id="ARBA00022723"/>
    </source>
</evidence>
<evidence type="ECO:0000256" key="7">
    <source>
        <dbReference type="SAM" id="MobiDB-lite"/>
    </source>
</evidence>
<feature type="domain" description="Polycomb protein VEFS-Box" evidence="8">
    <location>
        <begin position="718"/>
        <end position="811"/>
    </location>
</feature>
<keyword evidence="6" id="KW-0804">Transcription</keyword>
<keyword evidence="5" id="KW-0805">Transcription regulation</keyword>
<gene>
    <name evidence="9" type="ORF">BZA70DRAFT_282886</name>
</gene>
<reference evidence="9 10" key="1">
    <citation type="submission" date="2024-03" db="EMBL/GenBank/DDBJ databases">
        <title>Genome-scale model development and genomic sequencing of the oleaginous clade Lipomyces.</title>
        <authorList>
            <consortium name="Lawrence Berkeley National Laboratory"/>
            <person name="Czajka J.J."/>
            <person name="Han Y."/>
            <person name="Kim J."/>
            <person name="Mondo S.J."/>
            <person name="Hofstad B.A."/>
            <person name="Robles A."/>
            <person name="Haridas S."/>
            <person name="Riley R."/>
            <person name="LaButti K."/>
            <person name="Pangilinan J."/>
            <person name="Andreopoulos W."/>
            <person name="Lipzen A."/>
            <person name="Yan J."/>
            <person name="Wang M."/>
            <person name="Ng V."/>
            <person name="Grigoriev I.V."/>
            <person name="Spatafora J.W."/>
            <person name="Magnuson J.K."/>
            <person name="Baker S.E."/>
            <person name="Pomraning K.R."/>
        </authorList>
    </citation>
    <scope>NUCLEOTIDE SEQUENCE [LARGE SCALE GENOMIC DNA]</scope>
    <source>
        <strain evidence="9 10">Phaff 52-87</strain>
    </source>
</reference>
<dbReference type="EMBL" id="JBBJBU010000011">
    <property type="protein sequence ID" value="KAK7203604.1"/>
    <property type="molecule type" value="Genomic_DNA"/>
</dbReference>
<feature type="region of interest" description="Disordered" evidence="7">
    <location>
        <begin position="633"/>
        <end position="660"/>
    </location>
</feature>
<comment type="similarity">
    <text evidence="1">Belongs to the VEFS (VRN2-EMF2-FIS2-SU(Z)12) family.</text>
</comment>
<evidence type="ECO:0000256" key="5">
    <source>
        <dbReference type="ARBA" id="ARBA00023015"/>
    </source>
</evidence>
<dbReference type="GeneID" id="90038867"/>
<evidence type="ECO:0000256" key="6">
    <source>
        <dbReference type="ARBA" id="ARBA00023163"/>
    </source>
</evidence>
<keyword evidence="10" id="KW-1185">Reference proteome</keyword>
<feature type="compositionally biased region" description="Basic residues" evidence="7">
    <location>
        <begin position="323"/>
        <end position="332"/>
    </location>
</feature>
<comment type="caution">
    <text evidence="9">The sequence shown here is derived from an EMBL/GenBank/DDBJ whole genome shotgun (WGS) entry which is preliminary data.</text>
</comment>
<keyword evidence="4" id="KW-0862">Zinc</keyword>
<feature type="compositionally biased region" description="Acidic residues" evidence="7">
    <location>
        <begin position="378"/>
        <end position="390"/>
    </location>
</feature>
<accession>A0ABR1F187</accession>
<evidence type="ECO:0000256" key="3">
    <source>
        <dbReference type="ARBA" id="ARBA00022771"/>
    </source>
</evidence>
<feature type="region of interest" description="Disordered" evidence="7">
    <location>
        <begin position="262"/>
        <end position="400"/>
    </location>
</feature>
<evidence type="ECO:0000313" key="10">
    <source>
        <dbReference type="Proteomes" id="UP001498771"/>
    </source>
</evidence>
<feature type="region of interest" description="Disordered" evidence="7">
    <location>
        <begin position="843"/>
        <end position="870"/>
    </location>
</feature>
<feature type="compositionally biased region" description="Low complexity" evidence="7">
    <location>
        <begin position="333"/>
        <end position="342"/>
    </location>
</feature>
<evidence type="ECO:0000259" key="8">
    <source>
        <dbReference type="Pfam" id="PF09733"/>
    </source>
</evidence>